<evidence type="ECO:0000313" key="3">
    <source>
        <dbReference type="Proteomes" id="UP000594261"/>
    </source>
</evidence>
<accession>A0A7N2KUY3</accession>
<feature type="compositionally biased region" description="Low complexity" evidence="1">
    <location>
        <begin position="70"/>
        <end position="79"/>
    </location>
</feature>
<dbReference type="EnsemblPlants" id="QL02p027674:mrna">
    <property type="protein sequence ID" value="QL02p027674:mrna:CDS:1"/>
    <property type="gene ID" value="QL02p027674"/>
</dbReference>
<dbReference type="InParanoid" id="A0A7N2KUY3"/>
<feature type="region of interest" description="Disordered" evidence="1">
    <location>
        <begin position="51"/>
        <end position="104"/>
    </location>
</feature>
<evidence type="ECO:0000313" key="2">
    <source>
        <dbReference type="EnsemblPlants" id="QL02p027674:mrna:CDS:1"/>
    </source>
</evidence>
<reference evidence="3" key="1">
    <citation type="journal article" date="2016" name="G3 (Bethesda)">
        <title>First Draft Assembly and Annotation of the Genome of a California Endemic Oak Quercus lobata Nee (Fagaceae).</title>
        <authorList>
            <person name="Sork V.L."/>
            <person name="Fitz-Gibbon S.T."/>
            <person name="Puiu D."/>
            <person name="Crepeau M."/>
            <person name="Gugger P.F."/>
            <person name="Sherman R."/>
            <person name="Stevens K."/>
            <person name="Langley C.H."/>
            <person name="Pellegrini M."/>
            <person name="Salzberg S.L."/>
        </authorList>
    </citation>
    <scope>NUCLEOTIDE SEQUENCE [LARGE SCALE GENOMIC DNA]</scope>
    <source>
        <strain evidence="3">cv. SW786</strain>
    </source>
</reference>
<keyword evidence="3" id="KW-1185">Reference proteome</keyword>
<dbReference type="Proteomes" id="UP000594261">
    <property type="component" value="Chromosome 2"/>
</dbReference>
<protein>
    <submittedName>
        <fullName evidence="2">Uncharacterized protein</fullName>
    </submittedName>
</protein>
<name>A0A7N2KUY3_QUELO</name>
<evidence type="ECO:0000256" key="1">
    <source>
        <dbReference type="SAM" id="MobiDB-lite"/>
    </source>
</evidence>
<feature type="compositionally biased region" description="Low complexity" evidence="1">
    <location>
        <begin position="1"/>
        <end position="18"/>
    </location>
</feature>
<dbReference type="Gramene" id="QL02p027674:mrna">
    <property type="protein sequence ID" value="QL02p027674:mrna:CDS:1"/>
    <property type="gene ID" value="QL02p027674"/>
</dbReference>
<sequence>MHGRGSQAGAPASDAAGRGDAGGTPHTARPSRVMLRRATWRIPTRADAAKIGADAAKIGPTQPKSGRIGPYRPYRPYRPATDTAETGRNRPKQAEIGRENRRKGRNSGLRCVSCLILSLFCEPSILMCFLRIF</sequence>
<reference evidence="2" key="2">
    <citation type="submission" date="2021-01" db="UniProtKB">
        <authorList>
            <consortium name="EnsemblPlants"/>
        </authorList>
    </citation>
    <scope>IDENTIFICATION</scope>
</reference>
<organism evidence="2 3">
    <name type="scientific">Quercus lobata</name>
    <name type="common">Valley oak</name>
    <dbReference type="NCBI Taxonomy" id="97700"/>
    <lineage>
        <taxon>Eukaryota</taxon>
        <taxon>Viridiplantae</taxon>
        <taxon>Streptophyta</taxon>
        <taxon>Embryophyta</taxon>
        <taxon>Tracheophyta</taxon>
        <taxon>Spermatophyta</taxon>
        <taxon>Magnoliopsida</taxon>
        <taxon>eudicotyledons</taxon>
        <taxon>Gunneridae</taxon>
        <taxon>Pentapetalae</taxon>
        <taxon>rosids</taxon>
        <taxon>fabids</taxon>
        <taxon>Fagales</taxon>
        <taxon>Fagaceae</taxon>
        <taxon>Quercus</taxon>
    </lineage>
</organism>
<dbReference type="AlphaFoldDB" id="A0A7N2KUY3"/>
<proteinExistence type="predicted"/>
<feature type="region of interest" description="Disordered" evidence="1">
    <location>
        <begin position="1"/>
        <end position="34"/>
    </location>
</feature>
<feature type="compositionally biased region" description="Basic and acidic residues" evidence="1">
    <location>
        <begin position="85"/>
        <end position="99"/>
    </location>
</feature>